<accession>A0A840RII6</accession>
<evidence type="ECO:0000313" key="1">
    <source>
        <dbReference type="EMBL" id="MBB5192338.1"/>
    </source>
</evidence>
<dbReference type="EMBL" id="JACHHN010000006">
    <property type="protein sequence ID" value="MBB5192338.1"/>
    <property type="molecule type" value="Genomic_DNA"/>
</dbReference>
<dbReference type="Gene3D" id="1.25.10.90">
    <property type="match status" value="1"/>
</dbReference>
<dbReference type="PANTHER" id="PTHR34070:SF1">
    <property type="entry name" value="DNA ALKYLATION REPAIR PROTEIN"/>
    <property type="match status" value="1"/>
</dbReference>
<evidence type="ECO:0000313" key="2">
    <source>
        <dbReference type="Proteomes" id="UP000543030"/>
    </source>
</evidence>
<comment type="caution">
    <text evidence="1">The sequence shown here is derived from an EMBL/GenBank/DDBJ whole genome shotgun (WGS) entry which is preliminary data.</text>
</comment>
<dbReference type="AlphaFoldDB" id="A0A840RII6"/>
<keyword evidence="2" id="KW-1185">Reference proteome</keyword>
<dbReference type="InterPro" id="IPR014825">
    <property type="entry name" value="DNA_alkylation"/>
</dbReference>
<protein>
    <submittedName>
        <fullName evidence="1">3-methyladenine DNA glycosylase AlkD</fullName>
    </submittedName>
</protein>
<dbReference type="SUPFAM" id="SSF48371">
    <property type="entry name" value="ARM repeat"/>
    <property type="match status" value="1"/>
</dbReference>
<sequence>MSDLAGWLAQYETTLAPAADPIRAEKMAAYMRGHFVYSGIPTPQRRLLTRSLEKSAKAVLTEAEVLALAQALWQQPAREYQYAACDLLERAENTLTPAALPVLLALVTQKSWWDTVDTLASHCVGRLVARYPQEVTQLDALVESDHLWLRRTAIIYQLGWKERTDVPRLFDACLRNAGHTDFFIRKAIGWALREYAWTAPETVRAFLAQHGHRFSPLSVREASKHLGN</sequence>
<proteinExistence type="predicted"/>
<organism evidence="1 2">
    <name type="scientific">Silvimonas terrae</name>
    <dbReference type="NCBI Taxonomy" id="300266"/>
    <lineage>
        <taxon>Bacteria</taxon>
        <taxon>Pseudomonadati</taxon>
        <taxon>Pseudomonadota</taxon>
        <taxon>Betaproteobacteria</taxon>
        <taxon>Neisseriales</taxon>
        <taxon>Chitinibacteraceae</taxon>
        <taxon>Silvimonas</taxon>
    </lineage>
</organism>
<dbReference type="PANTHER" id="PTHR34070">
    <property type="entry name" value="ARMADILLO-TYPE FOLD"/>
    <property type="match status" value="1"/>
</dbReference>
<dbReference type="Pfam" id="PF08713">
    <property type="entry name" value="DNA_alkylation"/>
    <property type="match status" value="1"/>
</dbReference>
<gene>
    <name evidence="1" type="ORF">HNQ50_003079</name>
</gene>
<dbReference type="CDD" id="cd07064">
    <property type="entry name" value="AlkD_like_1"/>
    <property type="match status" value="1"/>
</dbReference>
<name>A0A840RII6_9NEIS</name>
<reference evidence="1 2" key="1">
    <citation type="submission" date="2020-08" db="EMBL/GenBank/DDBJ databases">
        <title>Genomic Encyclopedia of Type Strains, Phase IV (KMG-IV): sequencing the most valuable type-strain genomes for metagenomic binning, comparative biology and taxonomic classification.</title>
        <authorList>
            <person name="Goeker M."/>
        </authorList>
    </citation>
    <scope>NUCLEOTIDE SEQUENCE [LARGE SCALE GENOMIC DNA]</scope>
    <source>
        <strain evidence="1 2">DSM 18233</strain>
    </source>
</reference>
<dbReference type="RefSeq" id="WP_184102009.1">
    <property type="nucleotide sequence ID" value="NZ_JACHHN010000006.1"/>
</dbReference>
<dbReference type="InterPro" id="IPR016024">
    <property type="entry name" value="ARM-type_fold"/>
</dbReference>
<dbReference type="Proteomes" id="UP000543030">
    <property type="component" value="Unassembled WGS sequence"/>
</dbReference>